<proteinExistence type="predicted"/>
<dbReference type="GO" id="GO:0044389">
    <property type="term" value="F:ubiquitin-like protein ligase binding"/>
    <property type="evidence" value="ECO:0000318"/>
    <property type="project" value="GO_Central"/>
</dbReference>
<dbReference type="InterPro" id="IPR029071">
    <property type="entry name" value="Ubiquitin-like_domsf"/>
</dbReference>
<dbReference type="InterPro" id="IPR022617">
    <property type="entry name" value="Rad60/SUMO-like_dom"/>
</dbReference>
<dbReference type="RefSeq" id="XP_016440310.1">
    <property type="nucleotide sequence ID" value="XM_016584824.1"/>
</dbReference>
<dbReference type="GeneID" id="107766095"/>
<organism evidence="3 4">
    <name type="scientific">Nicotiana tabacum</name>
    <name type="common">Common tobacco</name>
    <dbReference type="NCBI Taxonomy" id="4097"/>
    <lineage>
        <taxon>Eukaryota</taxon>
        <taxon>Viridiplantae</taxon>
        <taxon>Streptophyta</taxon>
        <taxon>Embryophyta</taxon>
        <taxon>Tracheophyta</taxon>
        <taxon>Spermatophyta</taxon>
        <taxon>Magnoliopsida</taxon>
        <taxon>eudicotyledons</taxon>
        <taxon>Gunneridae</taxon>
        <taxon>Pentapetalae</taxon>
        <taxon>asterids</taxon>
        <taxon>lamiids</taxon>
        <taxon>Solanales</taxon>
        <taxon>Solanaceae</taxon>
        <taxon>Nicotianoideae</taxon>
        <taxon>Nicotianeae</taxon>
        <taxon>Nicotiana</taxon>
    </lineage>
</organism>
<dbReference type="PaxDb" id="4097-A0A1S3XK04"/>
<evidence type="ECO:0000259" key="2">
    <source>
        <dbReference type="PROSITE" id="PS50053"/>
    </source>
</evidence>
<dbReference type="GO" id="GO:0005634">
    <property type="term" value="C:nucleus"/>
    <property type="evidence" value="ECO:0000318"/>
    <property type="project" value="GO_Central"/>
</dbReference>
<dbReference type="Pfam" id="PF11976">
    <property type="entry name" value="Rad60-SLD"/>
    <property type="match status" value="1"/>
</dbReference>
<dbReference type="GO" id="GO:0016925">
    <property type="term" value="P:protein sumoylation"/>
    <property type="evidence" value="ECO:0000318"/>
    <property type="project" value="GO_Central"/>
</dbReference>
<dbReference type="RefSeq" id="XP_016440310.1">
    <property type="nucleotide sequence ID" value="XM_016584824.2"/>
</dbReference>
<dbReference type="SMR" id="A0A1S3XK04"/>
<dbReference type="Gene3D" id="3.10.20.90">
    <property type="entry name" value="Phosphatidylinositol 3-kinase Catalytic Subunit, Chain A, domain 1"/>
    <property type="match status" value="1"/>
</dbReference>
<dbReference type="STRING" id="4097.A0A1S3XK04"/>
<dbReference type="Proteomes" id="UP000790787">
    <property type="component" value="Chromosome 21"/>
</dbReference>
<accession>A0A1S3XK04</accession>
<reference evidence="3" key="1">
    <citation type="journal article" date="2014" name="Nat. Commun.">
        <title>The tobacco genome sequence and its comparison with those of tomato and potato.</title>
        <authorList>
            <person name="Sierro N."/>
            <person name="Battey J.N."/>
            <person name="Ouadi S."/>
            <person name="Bakaher N."/>
            <person name="Bovet L."/>
            <person name="Willig A."/>
            <person name="Goepfert S."/>
            <person name="Peitsch M.C."/>
            <person name="Ivanov N.V."/>
        </authorList>
    </citation>
    <scope>NUCLEOTIDE SEQUENCE [LARGE SCALE GENOMIC DNA]</scope>
</reference>
<evidence type="ECO:0000313" key="4">
    <source>
        <dbReference type="RefSeq" id="XP_016440310.1"/>
    </source>
</evidence>
<dbReference type="PANTHER" id="PTHR10562">
    <property type="entry name" value="SMALL UBIQUITIN-RELATED MODIFIER"/>
    <property type="match status" value="1"/>
</dbReference>
<dbReference type="OrthoDB" id="442921at2759"/>
<protein>
    <submittedName>
        <fullName evidence="4">Small ubiquitin-related modifier 1-like</fullName>
    </submittedName>
</protein>
<dbReference type="SUPFAM" id="SSF54236">
    <property type="entry name" value="Ubiquitin-like"/>
    <property type="match status" value="1"/>
</dbReference>
<dbReference type="InterPro" id="IPR000626">
    <property type="entry name" value="Ubiquitin-like_dom"/>
</dbReference>
<dbReference type="KEGG" id="nta:107766095"/>
<dbReference type="PROSITE" id="PS50053">
    <property type="entry name" value="UBIQUITIN_2"/>
    <property type="match status" value="1"/>
</dbReference>
<dbReference type="GO" id="GO:0031386">
    <property type="term" value="F:protein tag activity"/>
    <property type="evidence" value="ECO:0000318"/>
    <property type="project" value="GO_Central"/>
</dbReference>
<feature type="region of interest" description="Disordered" evidence="1">
    <location>
        <begin position="15"/>
        <end position="55"/>
    </location>
</feature>
<feature type="domain" description="Ubiquitin-like" evidence="2">
    <location>
        <begin position="61"/>
        <end position="136"/>
    </location>
</feature>
<dbReference type="AlphaFoldDB" id="A0A1S3XK04"/>
<reference evidence="4" key="2">
    <citation type="submission" date="2025-08" db="UniProtKB">
        <authorList>
            <consortium name="RefSeq"/>
        </authorList>
    </citation>
    <scope>IDENTIFICATION</scope>
    <source>
        <tissue evidence="4">Leaf</tissue>
    </source>
</reference>
<name>A0A1S3XK04_TOBAC</name>
<gene>
    <name evidence="4" type="primary">LOC107766095</name>
</gene>
<evidence type="ECO:0000313" key="3">
    <source>
        <dbReference type="Proteomes" id="UP000790787"/>
    </source>
</evidence>
<sequence>MSVVTGGEKSVITQENNLPVAIKEDRKRKTSAVTQDQEKKNGKMSKTTQEEKKPVEESPYIVIHVTAQDGGKLFFKLQVTTPLQKLMKVYCDKKFMNMEQIVFLFDSKRIRSKQTPKELEMMDGDEINAMLHMNGGGFA</sequence>
<keyword evidence="3" id="KW-1185">Reference proteome</keyword>
<evidence type="ECO:0000256" key="1">
    <source>
        <dbReference type="SAM" id="MobiDB-lite"/>
    </source>
</evidence>